<dbReference type="SUPFAM" id="SSF53474">
    <property type="entry name" value="alpha/beta-Hydrolases"/>
    <property type="match status" value="1"/>
</dbReference>
<feature type="compositionally biased region" description="Polar residues" evidence="9">
    <location>
        <begin position="64"/>
        <end position="103"/>
    </location>
</feature>
<dbReference type="PANTHER" id="PTHR31403:SF2">
    <property type="entry name" value="PHOSPHOLIPASE A1-IBETA2, CHLOROPLASTIC"/>
    <property type="match status" value="1"/>
</dbReference>
<keyword evidence="4" id="KW-0934">Plastid</keyword>
<keyword evidence="3" id="KW-0150">Chloroplast</keyword>
<dbReference type="GO" id="GO:0016042">
    <property type="term" value="P:lipid catabolic process"/>
    <property type="evidence" value="ECO:0007669"/>
    <property type="project" value="UniProtKB-KW"/>
</dbReference>
<feature type="region of interest" description="Disordered" evidence="9">
    <location>
        <begin position="56"/>
        <end position="103"/>
    </location>
</feature>
<dbReference type="Pfam" id="PF01764">
    <property type="entry name" value="Lipase_3"/>
    <property type="match status" value="1"/>
</dbReference>
<evidence type="ECO:0000256" key="2">
    <source>
        <dbReference type="ARBA" id="ARBA00010701"/>
    </source>
</evidence>
<sequence>MRVCPSISPLQTAIAPPHKCSPLNPSVQINASKQQHQNTPNLTTKIHLSNLDRLLQKPIPPSDLTKQTSCRPSSSTNRRLATPLSLSLHSSPADKNQTEAMSPRSFTHLQRLLSDPEPSPRGNISQDWRKYHGCDNWVGLLDPLIPHLRREILRYGDLVHAAYNAYYSHPSNQVFLADPSYRVTSSLFATSSVQVPQWISSVAPWVSTQRSSWIGYVAVCDDDREIRRMGRRDITIVLRGTATCLEWAENFRAGLVPVEPSENDGAKVECGFWSLYKTPGDKLKSLSSSVVTEVRRLMNKYKGEELSITVTGHSLGAALSVLVADELSTCTQDMPPISVFSFGGPRVGNRAFVKRVESRGVKVLRVVNVHDMVTRVPGLLPREDIQQWFEGGWQERLLEKVDGYVHVGRELRVDSRMSPVLRPDADPACCHDLEAYLHLVDGFMAANCPFRDNAKRSLIRLLNHQGGNMKQVFVSKARAVQLDDPSASKAAIDEANSCTACPDKLTRPSPLFLHQRLIESK</sequence>
<evidence type="ECO:0000256" key="1">
    <source>
        <dbReference type="ARBA" id="ARBA00004229"/>
    </source>
</evidence>
<dbReference type="CDD" id="cd00519">
    <property type="entry name" value="Lipase_3"/>
    <property type="match status" value="1"/>
</dbReference>
<evidence type="ECO:0000256" key="9">
    <source>
        <dbReference type="SAM" id="MobiDB-lite"/>
    </source>
</evidence>
<protein>
    <submittedName>
        <fullName evidence="11">Phospholipase A1-Ibeta2</fullName>
    </submittedName>
</protein>
<keyword evidence="6" id="KW-0809">Transit peptide</keyword>
<keyword evidence="12" id="KW-1185">Reference proteome</keyword>
<evidence type="ECO:0000259" key="10">
    <source>
        <dbReference type="Pfam" id="PF01764"/>
    </source>
</evidence>
<evidence type="ECO:0000256" key="4">
    <source>
        <dbReference type="ARBA" id="ARBA00022640"/>
    </source>
</evidence>
<comment type="subcellular location">
    <subcellularLocation>
        <location evidence="1">Plastid</location>
        <location evidence="1">Chloroplast</location>
    </subcellularLocation>
</comment>
<evidence type="ECO:0000313" key="11">
    <source>
        <dbReference type="EMBL" id="KAF3325090.1"/>
    </source>
</evidence>
<dbReference type="Proteomes" id="UP000623129">
    <property type="component" value="Unassembled WGS sequence"/>
</dbReference>
<dbReference type="InterPro" id="IPR029058">
    <property type="entry name" value="AB_hydrolase_fold"/>
</dbReference>
<keyword evidence="5" id="KW-0378">Hydrolase</keyword>
<dbReference type="AlphaFoldDB" id="A0A833QE32"/>
<evidence type="ECO:0000313" key="12">
    <source>
        <dbReference type="Proteomes" id="UP000623129"/>
    </source>
</evidence>
<evidence type="ECO:0000256" key="3">
    <source>
        <dbReference type="ARBA" id="ARBA00022528"/>
    </source>
</evidence>
<dbReference type="PANTHER" id="PTHR31403">
    <property type="entry name" value="PHOSPHOLIPASE A1-IBETA2, CHLOROPLASTIC"/>
    <property type="match status" value="1"/>
</dbReference>
<comment type="similarity">
    <text evidence="2">Belongs to the AB hydrolase superfamily. Lipase family.</text>
</comment>
<evidence type="ECO:0000256" key="7">
    <source>
        <dbReference type="ARBA" id="ARBA00022963"/>
    </source>
</evidence>
<dbReference type="GO" id="GO:0009507">
    <property type="term" value="C:chloroplast"/>
    <property type="evidence" value="ECO:0007669"/>
    <property type="project" value="UniProtKB-SubCell"/>
</dbReference>
<dbReference type="EMBL" id="SWLB01000021">
    <property type="protein sequence ID" value="KAF3325090.1"/>
    <property type="molecule type" value="Genomic_DNA"/>
</dbReference>
<accession>A0A833QE32</accession>
<keyword evidence="8" id="KW-0443">Lipid metabolism</keyword>
<dbReference type="OrthoDB" id="426718at2759"/>
<evidence type="ECO:0000256" key="5">
    <source>
        <dbReference type="ARBA" id="ARBA00022801"/>
    </source>
</evidence>
<organism evidence="11 12">
    <name type="scientific">Carex littledalei</name>
    <dbReference type="NCBI Taxonomy" id="544730"/>
    <lineage>
        <taxon>Eukaryota</taxon>
        <taxon>Viridiplantae</taxon>
        <taxon>Streptophyta</taxon>
        <taxon>Embryophyta</taxon>
        <taxon>Tracheophyta</taxon>
        <taxon>Spermatophyta</taxon>
        <taxon>Magnoliopsida</taxon>
        <taxon>Liliopsida</taxon>
        <taxon>Poales</taxon>
        <taxon>Cyperaceae</taxon>
        <taxon>Cyperoideae</taxon>
        <taxon>Cariceae</taxon>
        <taxon>Carex</taxon>
        <taxon>Carex subgen. Euthyceras</taxon>
    </lineage>
</organism>
<dbReference type="Gene3D" id="3.40.50.1820">
    <property type="entry name" value="alpha/beta hydrolase"/>
    <property type="match status" value="1"/>
</dbReference>
<evidence type="ECO:0000256" key="8">
    <source>
        <dbReference type="ARBA" id="ARBA00023098"/>
    </source>
</evidence>
<comment type="caution">
    <text evidence="11">The sequence shown here is derived from an EMBL/GenBank/DDBJ whole genome shotgun (WGS) entry which is preliminary data.</text>
</comment>
<feature type="domain" description="Fungal lipase-type" evidence="10">
    <location>
        <begin position="236"/>
        <end position="378"/>
    </location>
</feature>
<dbReference type="InterPro" id="IPR002921">
    <property type="entry name" value="Fungal_lipase-type"/>
</dbReference>
<dbReference type="GO" id="GO:0004620">
    <property type="term" value="F:phospholipase activity"/>
    <property type="evidence" value="ECO:0007669"/>
    <property type="project" value="UniProtKB-ARBA"/>
</dbReference>
<proteinExistence type="inferred from homology"/>
<name>A0A833QE32_9POAL</name>
<keyword evidence="7" id="KW-0442">Lipid degradation</keyword>
<reference evidence="11" key="1">
    <citation type="submission" date="2020-01" db="EMBL/GenBank/DDBJ databases">
        <title>Genome sequence of Kobresia littledalei, the first chromosome-level genome in the family Cyperaceae.</title>
        <authorList>
            <person name="Qu G."/>
        </authorList>
    </citation>
    <scope>NUCLEOTIDE SEQUENCE</scope>
    <source>
        <strain evidence="11">C.B.Clarke</strain>
        <tissue evidence="11">Leaf</tissue>
    </source>
</reference>
<gene>
    <name evidence="11" type="ORF">FCM35_KLT11247</name>
</gene>
<evidence type="ECO:0000256" key="6">
    <source>
        <dbReference type="ARBA" id="ARBA00022946"/>
    </source>
</evidence>